<evidence type="ECO:0000313" key="3">
    <source>
        <dbReference type="Proteomes" id="UP000450676"/>
    </source>
</evidence>
<proteinExistence type="predicted"/>
<feature type="domain" description="Histidine kinase/HSP90-like ATPase" evidence="1">
    <location>
        <begin position="38"/>
        <end position="138"/>
    </location>
</feature>
<reference evidence="2 3" key="1">
    <citation type="submission" date="2019-12" db="EMBL/GenBank/DDBJ databases">
        <title>Novel species isolated from a subtropical stream in China.</title>
        <authorList>
            <person name="Lu H."/>
        </authorList>
    </citation>
    <scope>NUCLEOTIDE SEQUENCE [LARGE SCALE GENOMIC DNA]</scope>
    <source>
        <strain evidence="2 3">FT127W</strain>
    </source>
</reference>
<keyword evidence="3" id="KW-1185">Reference proteome</keyword>
<dbReference type="Proteomes" id="UP000450676">
    <property type="component" value="Unassembled WGS sequence"/>
</dbReference>
<evidence type="ECO:0000259" key="1">
    <source>
        <dbReference type="SMART" id="SM00387"/>
    </source>
</evidence>
<organism evidence="2 3">
    <name type="scientific">Pseudoduganella aquatica</name>
    <dbReference type="NCBI Taxonomy" id="2660641"/>
    <lineage>
        <taxon>Bacteria</taxon>
        <taxon>Pseudomonadati</taxon>
        <taxon>Pseudomonadota</taxon>
        <taxon>Betaproteobacteria</taxon>
        <taxon>Burkholderiales</taxon>
        <taxon>Oxalobacteraceae</taxon>
        <taxon>Telluria group</taxon>
        <taxon>Pseudoduganella</taxon>
    </lineage>
</organism>
<comment type="caution">
    <text evidence="2">The sequence shown here is derived from an EMBL/GenBank/DDBJ whole genome shotgun (WGS) entry which is preliminary data.</text>
</comment>
<dbReference type="Pfam" id="PF02518">
    <property type="entry name" value="HATPase_c"/>
    <property type="match status" value="1"/>
</dbReference>
<dbReference type="InterPro" id="IPR003594">
    <property type="entry name" value="HATPase_dom"/>
</dbReference>
<dbReference type="RefSeq" id="WP_161071227.1">
    <property type="nucleotide sequence ID" value="NZ_WWCU01000004.1"/>
</dbReference>
<dbReference type="EMBL" id="WWCU01000004">
    <property type="protein sequence ID" value="MYN06840.1"/>
    <property type="molecule type" value="Genomic_DNA"/>
</dbReference>
<sequence length="138" mass="14727">MNAPPPGAVVLPLRLDEDVVRLRQQVREQLVAQRFSLVDQTKMVTAASELARNTLRYGGGGEAHLLHVNNGMRRGLQLVFTDDGPGIDDIPRALTDGYTSGGGMGLGLSGAKRLADEFDIISAPGAGTTVSITKWKPF</sequence>
<evidence type="ECO:0000313" key="2">
    <source>
        <dbReference type="EMBL" id="MYN06840.1"/>
    </source>
</evidence>
<dbReference type="AlphaFoldDB" id="A0A7X4H8Z9"/>
<dbReference type="SUPFAM" id="SSF55874">
    <property type="entry name" value="ATPase domain of HSP90 chaperone/DNA topoisomerase II/histidine kinase"/>
    <property type="match status" value="1"/>
</dbReference>
<gene>
    <name evidence="2" type="ORF">GTP77_05765</name>
</gene>
<dbReference type="Gene3D" id="3.30.565.10">
    <property type="entry name" value="Histidine kinase-like ATPase, C-terminal domain"/>
    <property type="match status" value="1"/>
</dbReference>
<dbReference type="SMART" id="SM00387">
    <property type="entry name" value="HATPase_c"/>
    <property type="match status" value="1"/>
</dbReference>
<protein>
    <submittedName>
        <fullName evidence="2">Anti-sigma regulatory factor</fullName>
    </submittedName>
</protein>
<name>A0A7X4H8Z9_9BURK</name>
<accession>A0A7X4H8Z9</accession>
<dbReference type="InterPro" id="IPR036890">
    <property type="entry name" value="HATPase_C_sf"/>
</dbReference>